<reference evidence="2" key="1">
    <citation type="journal article" date="2023" name="Mol. Phylogenet. Evol.">
        <title>Genome-scale phylogeny and comparative genomics of the fungal order Sordariales.</title>
        <authorList>
            <person name="Hensen N."/>
            <person name="Bonometti L."/>
            <person name="Westerberg I."/>
            <person name="Brannstrom I.O."/>
            <person name="Guillou S."/>
            <person name="Cros-Aarteil S."/>
            <person name="Calhoun S."/>
            <person name="Haridas S."/>
            <person name="Kuo A."/>
            <person name="Mondo S."/>
            <person name="Pangilinan J."/>
            <person name="Riley R."/>
            <person name="LaButti K."/>
            <person name="Andreopoulos B."/>
            <person name="Lipzen A."/>
            <person name="Chen C."/>
            <person name="Yan M."/>
            <person name="Daum C."/>
            <person name="Ng V."/>
            <person name="Clum A."/>
            <person name="Steindorff A."/>
            <person name="Ohm R.A."/>
            <person name="Martin F."/>
            <person name="Silar P."/>
            <person name="Natvig D.O."/>
            <person name="Lalanne C."/>
            <person name="Gautier V."/>
            <person name="Ament-Velasquez S.L."/>
            <person name="Kruys A."/>
            <person name="Hutchinson M.I."/>
            <person name="Powell A.J."/>
            <person name="Barry K."/>
            <person name="Miller A.N."/>
            <person name="Grigoriev I.V."/>
            <person name="Debuchy R."/>
            <person name="Gladieux P."/>
            <person name="Hiltunen Thoren M."/>
            <person name="Johannesson H."/>
        </authorList>
    </citation>
    <scope>NUCLEOTIDE SEQUENCE</scope>
    <source>
        <strain evidence="2">CBS 958.72</strain>
    </source>
</reference>
<organism evidence="2 3">
    <name type="scientific">Lasiosphaeria ovina</name>
    <dbReference type="NCBI Taxonomy" id="92902"/>
    <lineage>
        <taxon>Eukaryota</taxon>
        <taxon>Fungi</taxon>
        <taxon>Dikarya</taxon>
        <taxon>Ascomycota</taxon>
        <taxon>Pezizomycotina</taxon>
        <taxon>Sordariomycetes</taxon>
        <taxon>Sordariomycetidae</taxon>
        <taxon>Sordariales</taxon>
        <taxon>Lasiosphaeriaceae</taxon>
        <taxon>Lasiosphaeria</taxon>
    </lineage>
</organism>
<dbReference type="AlphaFoldDB" id="A0AAE0JVT1"/>
<evidence type="ECO:0000313" key="2">
    <source>
        <dbReference type="EMBL" id="KAK3364972.1"/>
    </source>
</evidence>
<dbReference type="Proteomes" id="UP001287356">
    <property type="component" value="Unassembled WGS sequence"/>
</dbReference>
<evidence type="ECO:0000313" key="3">
    <source>
        <dbReference type="Proteomes" id="UP001287356"/>
    </source>
</evidence>
<sequence>MRRKRVTAGNDNVVFVVLFGIVVLFGFVNLLGFVNRLGIVRVFGHFGGGGLLRAARTSNGPAALLRNRLGLRLFEGIDSLAEGFFARLFRGGAVTASSSTLLCVVSRLRFGGASDFGAFRYFELWVASKYRMLEFDIEAYDVVGKLAPNIKNGRARRFGRRDDPFYLTPNAPAPTAPRTLVTNLLPDHKLLNYKYTSLEILMEELQA</sequence>
<evidence type="ECO:0000256" key="1">
    <source>
        <dbReference type="SAM" id="Phobius"/>
    </source>
</evidence>
<gene>
    <name evidence="2" type="ORF">B0T24DRAFT_598290</name>
</gene>
<keyword evidence="1" id="KW-0812">Transmembrane</keyword>
<protein>
    <submittedName>
        <fullName evidence="2">Uncharacterized protein</fullName>
    </submittedName>
</protein>
<name>A0AAE0JVT1_9PEZI</name>
<feature type="transmembrane region" description="Helical" evidence="1">
    <location>
        <begin position="12"/>
        <end position="34"/>
    </location>
</feature>
<keyword evidence="3" id="KW-1185">Reference proteome</keyword>
<comment type="caution">
    <text evidence="2">The sequence shown here is derived from an EMBL/GenBank/DDBJ whole genome shotgun (WGS) entry which is preliminary data.</text>
</comment>
<keyword evidence="1" id="KW-1133">Transmembrane helix</keyword>
<dbReference type="EMBL" id="JAULSN010000009">
    <property type="protein sequence ID" value="KAK3364972.1"/>
    <property type="molecule type" value="Genomic_DNA"/>
</dbReference>
<keyword evidence="1" id="KW-0472">Membrane</keyword>
<accession>A0AAE0JVT1</accession>
<proteinExistence type="predicted"/>
<reference evidence="2" key="2">
    <citation type="submission" date="2023-06" db="EMBL/GenBank/DDBJ databases">
        <authorList>
            <consortium name="Lawrence Berkeley National Laboratory"/>
            <person name="Haridas S."/>
            <person name="Hensen N."/>
            <person name="Bonometti L."/>
            <person name="Westerberg I."/>
            <person name="Brannstrom I.O."/>
            <person name="Guillou S."/>
            <person name="Cros-Aarteil S."/>
            <person name="Calhoun S."/>
            <person name="Kuo A."/>
            <person name="Mondo S."/>
            <person name="Pangilinan J."/>
            <person name="Riley R."/>
            <person name="Labutti K."/>
            <person name="Andreopoulos B."/>
            <person name="Lipzen A."/>
            <person name="Chen C."/>
            <person name="Yanf M."/>
            <person name="Daum C."/>
            <person name="Ng V."/>
            <person name="Clum A."/>
            <person name="Steindorff A."/>
            <person name="Ohm R."/>
            <person name="Martin F."/>
            <person name="Silar P."/>
            <person name="Natvig D."/>
            <person name="Lalanne C."/>
            <person name="Gautier V."/>
            <person name="Ament-Velasquez S.L."/>
            <person name="Kruys A."/>
            <person name="Hutchinson M.I."/>
            <person name="Powell A.J."/>
            <person name="Barry K."/>
            <person name="Miller A.N."/>
            <person name="Grigoriev I.V."/>
            <person name="Debuchy R."/>
            <person name="Gladieux P."/>
            <person name="Thoren M.H."/>
            <person name="Johannesson H."/>
        </authorList>
    </citation>
    <scope>NUCLEOTIDE SEQUENCE</scope>
    <source>
        <strain evidence="2">CBS 958.72</strain>
    </source>
</reference>